<feature type="transmembrane region" description="Helical" evidence="2">
    <location>
        <begin position="36"/>
        <end position="54"/>
    </location>
</feature>
<evidence type="ECO:0000313" key="4">
    <source>
        <dbReference type="EMBL" id="AYA35834.1"/>
    </source>
</evidence>
<evidence type="ECO:0000259" key="3">
    <source>
        <dbReference type="Pfam" id="PF06580"/>
    </source>
</evidence>
<evidence type="ECO:0000256" key="2">
    <source>
        <dbReference type="SAM" id="Phobius"/>
    </source>
</evidence>
<keyword evidence="5" id="KW-1185">Reference proteome</keyword>
<feature type="transmembrane region" description="Helical" evidence="2">
    <location>
        <begin position="104"/>
        <end position="130"/>
    </location>
</feature>
<protein>
    <recommendedName>
        <fullName evidence="3">Signal transduction histidine kinase internal region domain-containing protein</fullName>
    </recommendedName>
</protein>
<feature type="transmembrane region" description="Helical" evidence="2">
    <location>
        <begin position="66"/>
        <end position="83"/>
    </location>
</feature>
<evidence type="ECO:0000256" key="1">
    <source>
        <dbReference type="SAM" id="Coils"/>
    </source>
</evidence>
<feature type="domain" description="Signal transduction histidine kinase internal region" evidence="3">
    <location>
        <begin position="187"/>
        <end position="266"/>
    </location>
</feature>
<dbReference type="KEGG" id="hyh:D3Y59_01490"/>
<dbReference type="OrthoDB" id="927174at2"/>
<keyword evidence="2" id="KW-0812">Transmembrane</keyword>
<dbReference type="AlphaFoldDB" id="A0A3B7QVL4"/>
<gene>
    <name evidence="4" type="ORF">D3Y59_01490</name>
</gene>
<dbReference type="InterPro" id="IPR050640">
    <property type="entry name" value="Bact_2-comp_sensor_kinase"/>
</dbReference>
<dbReference type="PANTHER" id="PTHR34220">
    <property type="entry name" value="SENSOR HISTIDINE KINASE YPDA"/>
    <property type="match status" value="1"/>
</dbReference>
<feature type="coiled-coil region" evidence="1">
    <location>
        <begin position="170"/>
        <end position="197"/>
    </location>
</feature>
<sequence>MSTLFPPTQEECDALYAHNPQMPPVQFWKRYTRGRWLRLGLTVLLLTFVIGTLACTECWGDARKMTVNYTMTFVYSLGLWLTNGYAVDWLDRYANWRREPVKRLVLTLLTSLGGSLVVITAINFWFLVIYRGYDPSVMLKPGVMARVMFPLLITTIISLVLHSRSFLMSWREALIRNERLQKEMAQAEAQTLRQQLDPHFMFNALNALTSLVEEEPKLAVRFIRQLSQVYRYVLDARGRDVVSLRDELEFAESYLFLQRIRYGEALQVEMPAPDSVSAQAVVPPLSLQLLIENALKHNVATAGQPLFLRIALDETGQRLRVVNNLRPRRLAPGESTSIGLPNLQGRYRHLTNEQVQVQRTDAEFVVTLPVLALESETVAV</sequence>
<organism evidence="4 5">
    <name type="scientific">Hymenobacter oligotrophus</name>
    <dbReference type="NCBI Taxonomy" id="2319843"/>
    <lineage>
        <taxon>Bacteria</taxon>
        <taxon>Pseudomonadati</taxon>
        <taxon>Bacteroidota</taxon>
        <taxon>Cytophagia</taxon>
        <taxon>Cytophagales</taxon>
        <taxon>Hymenobacteraceae</taxon>
        <taxon>Hymenobacter</taxon>
    </lineage>
</organism>
<evidence type="ECO:0000313" key="5">
    <source>
        <dbReference type="Proteomes" id="UP000262802"/>
    </source>
</evidence>
<dbReference type="GO" id="GO:0000155">
    <property type="term" value="F:phosphorelay sensor kinase activity"/>
    <property type="evidence" value="ECO:0007669"/>
    <property type="project" value="InterPro"/>
</dbReference>
<dbReference type="InterPro" id="IPR010559">
    <property type="entry name" value="Sig_transdc_His_kin_internal"/>
</dbReference>
<keyword evidence="1" id="KW-0175">Coiled coil</keyword>
<keyword evidence="2" id="KW-0472">Membrane</keyword>
<name>A0A3B7QVL4_9BACT</name>
<dbReference type="Pfam" id="PF06580">
    <property type="entry name" value="His_kinase"/>
    <property type="match status" value="1"/>
</dbReference>
<keyword evidence="2" id="KW-1133">Transmembrane helix</keyword>
<feature type="transmembrane region" description="Helical" evidence="2">
    <location>
        <begin position="142"/>
        <end position="161"/>
    </location>
</feature>
<dbReference type="PANTHER" id="PTHR34220:SF7">
    <property type="entry name" value="SENSOR HISTIDINE KINASE YPDA"/>
    <property type="match status" value="1"/>
</dbReference>
<dbReference type="RefSeq" id="WP_119443423.1">
    <property type="nucleotide sequence ID" value="NZ_CP032317.1"/>
</dbReference>
<accession>A0A3B7QVL4</accession>
<dbReference type="GO" id="GO:0016020">
    <property type="term" value="C:membrane"/>
    <property type="evidence" value="ECO:0007669"/>
    <property type="project" value="InterPro"/>
</dbReference>
<proteinExistence type="predicted"/>
<reference evidence="4 5" key="1">
    <citation type="submission" date="2018-09" db="EMBL/GenBank/DDBJ databases">
        <title>Hymenobacter medium sp. nov., isolated from R2A medium.</title>
        <authorList>
            <person name="Yingchao G."/>
        </authorList>
    </citation>
    <scope>NUCLEOTIDE SEQUENCE [LARGE SCALE GENOMIC DNA]</scope>
    <source>
        <strain evidence="5">sh-6</strain>
    </source>
</reference>
<dbReference type="EMBL" id="CP032317">
    <property type="protein sequence ID" value="AYA35834.1"/>
    <property type="molecule type" value="Genomic_DNA"/>
</dbReference>
<dbReference type="Proteomes" id="UP000262802">
    <property type="component" value="Chromosome"/>
</dbReference>